<dbReference type="PROSITE" id="PS01187">
    <property type="entry name" value="EGF_CA"/>
    <property type="match status" value="1"/>
</dbReference>
<dbReference type="InterPro" id="IPR018097">
    <property type="entry name" value="EGF_Ca-bd_CS"/>
</dbReference>
<dbReference type="SMART" id="SM00179">
    <property type="entry name" value="EGF_CA"/>
    <property type="match status" value="3"/>
</dbReference>
<keyword evidence="6" id="KW-0325">Glycoprotein</keyword>
<dbReference type="PROSITE" id="PS00010">
    <property type="entry name" value="ASX_HYDROXYL"/>
    <property type="match status" value="1"/>
</dbReference>
<dbReference type="GO" id="GO:0007157">
    <property type="term" value="P:heterophilic cell-cell adhesion via plasma membrane cell adhesion molecules"/>
    <property type="evidence" value="ECO:0007669"/>
    <property type="project" value="TreeGrafter"/>
</dbReference>
<feature type="disulfide bond" evidence="7">
    <location>
        <begin position="257"/>
        <end position="266"/>
    </location>
</feature>
<evidence type="ECO:0000313" key="10">
    <source>
        <dbReference type="EMBL" id="RNA24253.1"/>
    </source>
</evidence>
<keyword evidence="3" id="KW-0677">Repeat</keyword>
<feature type="domain" description="EGF-like" evidence="9">
    <location>
        <begin position="105"/>
        <end position="143"/>
    </location>
</feature>
<comment type="caution">
    <text evidence="10">The sequence shown here is derived from an EMBL/GenBank/DDBJ whole genome shotgun (WGS) entry which is preliminary data.</text>
</comment>
<feature type="domain" description="EGF-like" evidence="9">
    <location>
        <begin position="145"/>
        <end position="183"/>
    </location>
</feature>
<evidence type="ECO:0000256" key="4">
    <source>
        <dbReference type="ARBA" id="ARBA00022837"/>
    </source>
</evidence>
<feature type="disulfide bond" evidence="7">
    <location>
        <begin position="46"/>
        <end position="55"/>
    </location>
</feature>
<evidence type="ECO:0000256" key="5">
    <source>
        <dbReference type="ARBA" id="ARBA00023157"/>
    </source>
</evidence>
<feature type="chain" id="PRO_5018115648" evidence="8">
    <location>
        <begin position="24"/>
        <end position="323"/>
    </location>
</feature>
<dbReference type="PANTHER" id="PTHR24049">
    <property type="entry name" value="CRUMBS FAMILY MEMBER"/>
    <property type="match status" value="1"/>
</dbReference>
<name>A0A3M7RL01_BRAPC</name>
<comment type="caution">
    <text evidence="7">Lacks conserved residue(s) required for the propagation of feature annotation.</text>
</comment>
<dbReference type="PROSITE" id="PS00022">
    <property type="entry name" value="EGF_1"/>
    <property type="match status" value="6"/>
</dbReference>
<evidence type="ECO:0000259" key="9">
    <source>
        <dbReference type="PROSITE" id="PS50026"/>
    </source>
</evidence>
<feature type="domain" description="EGF-like" evidence="9">
    <location>
        <begin position="231"/>
        <end position="267"/>
    </location>
</feature>
<dbReference type="InterPro" id="IPR001881">
    <property type="entry name" value="EGF-like_Ca-bd_dom"/>
</dbReference>
<dbReference type="PROSITE" id="PS50026">
    <property type="entry name" value="EGF_3"/>
    <property type="match status" value="6"/>
</dbReference>
<dbReference type="FunFam" id="2.10.25.10:FF:000610">
    <property type="entry name" value="protein HEG homolog 1 isoform X1"/>
    <property type="match status" value="1"/>
</dbReference>
<feature type="disulfide bond" evidence="7">
    <location>
        <begin position="114"/>
        <end position="131"/>
    </location>
</feature>
<dbReference type="InterPro" id="IPR000152">
    <property type="entry name" value="EGF-type_Asp/Asn_hydroxyl_site"/>
</dbReference>
<dbReference type="GO" id="GO:0005509">
    <property type="term" value="F:calcium ion binding"/>
    <property type="evidence" value="ECO:0007669"/>
    <property type="project" value="InterPro"/>
</dbReference>
<keyword evidence="2 8" id="KW-0732">Signal</keyword>
<keyword evidence="11" id="KW-1185">Reference proteome</keyword>
<dbReference type="InterPro" id="IPR051022">
    <property type="entry name" value="Notch_Cell-Fate_Det"/>
</dbReference>
<feature type="disulfide bond" evidence="7">
    <location>
        <begin position="61"/>
        <end position="71"/>
    </location>
</feature>
<dbReference type="Pfam" id="PF00008">
    <property type="entry name" value="EGF"/>
    <property type="match status" value="4"/>
</dbReference>
<feature type="disulfide bond" evidence="7">
    <location>
        <begin position="92"/>
        <end position="101"/>
    </location>
</feature>
<evidence type="ECO:0000313" key="11">
    <source>
        <dbReference type="Proteomes" id="UP000276133"/>
    </source>
</evidence>
<dbReference type="FunFam" id="2.10.25.10:FF:000508">
    <property type="entry name" value="Eyes shut homolog"/>
    <property type="match status" value="1"/>
</dbReference>
<dbReference type="GO" id="GO:0048589">
    <property type="term" value="P:developmental growth"/>
    <property type="evidence" value="ECO:0007669"/>
    <property type="project" value="UniProtKB-ARBA"/>
</dbReference>
<dbReference type="InterPro" id="IPR000742">
    <property type="entry name" value="EGF"/>
</dbReference>
<feature type="signal peptide" evidence="8">
    <location>
        <begin position="1"/>
        <end position="23"/>
    </location>
</feature>
<sequence length="323" mass="34871">MKTLGCIISITLFLTASFKQTFAQTCENKCENGNCIDLNGVATCECFENYVGSKCDTIDPCLEKPCVSGACFPVIQLIQEIPAEQISYLCQCYTGFSGQNCDTYDLGACSSNPCLNSGKCIAQLSSRDYYCECVGPYIGQNCGTYVDYCANNRCENGATCFPQPDSKNYSCNCVDGFYGNYCEKEINECIAYDNFGNVTKICKNDGNCLDLIDGFICQCKTPWTGPTCEIYSNPCDSNPCVEGTICNVVGISYTCSCQPGYFGKPCQPNPCISNPCKKPGSKCIPIEAGAFPIISIPGCNITTPTSYVCICPGVSPEYGSQIC</sequence>
<feature type="disulfide bond" evidence="7">
    <location>
        <begin position="154"/>
        <end position="171"/>
    </location>
</feature>
<evidence type="ECO:0000256" key="8">
    <source>
        <dbReference type="SAM" id="SignalP"/>
    </source>
</evidence>
<proteinExistence type="predicted"/>
<feature type="disulfide bond" evidence="7">
    <location>
        <begin position="133"/>
        <end position="142"/>
    </location>
</feature>
<dbReference type="PANTHER" id="PTHR24049:SF22">
    <property type="entry name" value="DROSOPHILA CRUMBS HOMOLOG"/>
    <property type="match status" value="1"/>
</dbReference>
<dbReference type="AlphaFoldDB" id="A0A3M7RL01"/>
<feature type="domain" description="EGF-like" evidence="9">
    <location>
        <begin position="185"/>
        <end position="229"/>
    </location>
</feature>
<keyword evidence="4" id="KW-0106">Calcium</keyword>
<protein>
    <submittedName>
        <fullName evidence="10">Fibropellin-1-like isoform X2</fullName>
    </submittedName>
</protein>
<dbReference type="GO" id="GO:0005886">
    <property type="term" value="C:plasma membrane"/>
    <property type="evidence" value="ECO:0007669"/>
    <property type="project" value="TreeGrafter"/>
</dbReference>
<keyword evidence="5 7" id="KW-1015">Disulfide bond</keyword>
<dbReference type="GO" id="GO:0045197">
    <property type="term" value="P:establishment or maintenance of epithelial cell apical/basal polarity"/>
    <property type="evidence" value="ECO:0007669"/>
    <property type="project" value="TreeGrafter"/>
</dbReference>
<feature type="disulfide bond" evidence="7">
    <location>
        <begin position="219"/>
        <end position="228"/>
    </location>
</feature>
<dbReference type="Proteomes" id="UP000276133">
    <property type="component" value="Unassembled WGS sequence"/>
</dbReference>
<evidence type="ECO:0000256" key="6">
    <source>
        <dbReference type="ARBA" id="ARBA00023180"/>
    </source>
</evidence>
<dbReference type="Gene3D" id="2.10.25.10">
    <property type="entry name" value="Laminin"/>
    <property type="match status" value="5"/>
</dbReference>
<accession>A0A3M7RL01</accession>
<feature type="domain" description="EGF-like" evidence="9">
    <location>
        <begin position="57"/>
        <end position="102"/>
    </location>
</feature>
<dbReference type="OrthoDB" id="283575at2759"/>
<gene>
    <name evidence="10" type="ORF">BpHYR1_001772</name>
</gene>
<dbReference type="SMART" id="SM00181">
    <property type="entry name" value="EGF"/>
    <property type="match status" value="6"/>
</dbReference>
<dbReference type="EMBL" id="REGN01003150">
    <property type="protein sequence ID" value="RNA24253.1"/>
    <property type="molecule type" value="Genomic_DNA"/>
</dbReference>
<feature type="domain" description="EGF-like" evidence="9">
    <location>
        <begin position="22"/>
        <end position="56"/>
    </location>
</feature>
<dbReference type="CDD" id="cd00054">
    <property type="entry name" value="EGF_CA"/>
    <property type="match status" value="1"/>
</dbReference>
<dbReference type="STRING" id="10195.A0A3M7RL01"/>
<keyword evidence="1 7" id="KW-0245">EGF-like domain</keyword>
<dbReference type="GO" id="GO:0032991">
    <property type="term" value="C:protein-containing complex"/>
    <property type="evidence" value="ECO:0007669"/>
    <property type="project" value="TreeGrafter"/>
</dbReference>
<evidence type="ECO:0000256" key="7">
    <source>
        <dbReference type="PROSITE-ProRule" id="PRU00076"/>
    </source>
</evidence>
<reference evidence="10 11" key="1">
    <citation type="journal article" date="2018" name="Sci. Rep.">
        <title>Genomic signatures of local adaptation to the degree of environmental predictability in rotifers.</title>
        <authorList>
            <person name="Franch-Gras L."/>
            <person name="Hahn C."/>
            <person name="Garcia-Roger E.M."/>
            <person name="Carmona M.J."/>
            <person name="Serra M."/>
            <person name="Gomez A."/>
        </authorList>
    </citation>
    <scope>NUCLEOTIDE SEQUENCE [LARGE SCALE GENOMIC DNA]</scope>
    <source>
        <strain evidence="10">HYR1</strain>
    </source>
</reference>
<dbReference type="PROSITE" id="PS01186">
    <property type="entry name" value="EGF_2"/>
    <property type="match status" value="5"/>
</dbReference>
<organism evidence="10 11">
    <name type="scientific">Brachionus plicatilis</name>
    <name type="common">Marine rotifer</name>
    <name type="synonym">Brachionus muelleri</name>
    <dbReference type="NCBI Taxonomy" id="10195"/>
    <lineage>
        <taxon>Eukaryota</taxon>
        <taxon>Metazoa</taxon>
        <taxon>Spiralia</taxon>
        <taxon>Gnathifera</taxon>
        <taxon>Rotifera</taxon>
        <taxon>Eurotatoria</taxon>
        <taxon>Monogononta</taxon>
        <taxon>Pseudotrocha</taxon>
        <taxon>Ploima</taxon>
        <taxon>Brachionidae</taxon>
        <taxon>Brachionus</taxon>
    </lineage>
</organism>
<evidence type="ECO:0000256" key="1">
    <source>
        <dbReference type="ARBA" id="ARBA00022536"/>
    </source>
</evidence>
<evidence type="ECO:0000256" key="2">
    <source>
        <dbReference type="ARBA" id="ARBA00022729"/>
    </source>
</evidence>
<feature type="disulfide bond" evidence="7">
    <location>
        <begin position="173"/>
        <end position="182"/>
    </location>
</feature>
<evidence type="ECO:0000256" key="3">
    <source>
        <dbReference type="ARBA" id="ARBA00022737"/>
    </source>
</evidence>
<dbReference type="SUPFAM" id="SSF57196">
    <property type="entry name" value="EGF/Laminin"/>
    <property type="match status" value="5"/>
</dbReference>